<dbReference type="InterPro" id="IPR016181">
    <property type="entry name" value="Acyl_CoA_acyltransferase"/>
</dbReference>
<sequence length="186" mass="21772">MSNTKLPILETERLILRAVSVGDVDDMFEYASTEEVTQYTTFKRHITKEDTSLAIQEVFLKRPVKGWPEAFAIVLKETNKMIGTCDFWPIAKNDVFEMGYALSPKYWNQGIVTEAGECVLKYAFEEYGVRRMELRHIDQNIGSKKVGQKLGFIHEGTKRKFIKVKSEYRDLEYYGMLKEEYNERTR</sequence>
<keyword evidence="2" id="KW-0012">Acyltransferase</keyword>
<protein>
    <submittedName>
        <fullName evidence="5">GNAT family N-acetyltransferase</fullName>
    </submittedName>
</protein>
<evidence type="ECO:0000313" key="6">
    <source>
        <dbReference type="Proteomes" id="UP000515928"/>
    </source>
</evidence>
<accession>A0A7G9RWR7</accession>
<reference evidence="5 6" key="1">
    <citation type="submission" date="2020-08" db="EMBL/GenBank/DDBJ databases">
        <title>Genome sequence of Erysipelothrix inopinata DSM 15511T.</title>
        <authorList>
            <person name="Hyun D.-W."/>
            <person name="Bae J.-W."/>
        </authorList>
    </citation>
    <scope>NUCLEOTIDE SEQUENCE [LARGE SCALE GENOMIC DNA]</scope>
    <source>
        <strain evidence="5 6">DSM 15511</strain>
    </source>
</reference>
<evidence type="ECO:0000256" key="3">
    <source>
        <dbReference type="ARBA" id="ARBA00038502"/>
    </source>
</evidence>
<dbReference type="InterPro" id="IPR051531">
    <property type="entry name" value="N-acetyltransferase"/>
</dbReference>
<dbReference type="KEGG" id="eio:H9L01_06590"/>
<dbReference type="InterPro" id="IPR000182">
    <property type="entry name" value="GNAT_dom"/>
</dbReference>
<dbReference type="AlphaFoldDB" id="A0A7G9RWR7"/>
<keyword evidence="6" id="KW-1185">Reference proteome</keyword>
<dbReference type="EMBL" id="CP060715">
    <property type="protein sequence ID" value="QNN60042.1"/>
    <property type="molecule type" value="Genomic_DNA"/>
</dbReference>
<gene>
    <name evidence="5" type="ORF">H9L01_06590</name>
</gene>
<dbReference type="GO" id="GO:0005737">
    <property type="term" value="C:cytoplasm"/>
    <property type="evidence" value="ECO:0007669"/>
    <property type="project" value="TreeGrafter"/>
</dbReference>
<evidence type="ECO:0000256" key="2">
    <source>
        <dbReference type="ARBA" id="ARBA00023315"/>
    </source>
</evidence>
<dbReference type="Proteomes" id="UP000515928">
    <property type="component" value="Chromosome"/>
</dbReference>
<evidence type="ECO:0000313" key="5">
    <source>
        <dbReference type="EMBL" id="QNN60042.1"/>
    </source>
</evidence>
<proteinExistence type="inferred from homology"/>
<keyword evidence="1 5" id="KW-0808">Transferase</keyword>
<dbReference type="Pfam" id="PF13302">
    <property type="entry name" value="Acetyltransf_3"/>
    <property type="match status" value="1"/>
</dbReference>
<evidence type="ECO:0000256" key="1">
    <source>
        <dbReference type="ARBA" id="ARBA00022679"/>
    </source>
</evidence>
<feature type="domain" description="N-acetyltransferase" evidence="4">
    <location>
        <begin position="14"/>
        <end position="180"/>
    </location>
</feature>
<dbReference type="PANTHER" id="PTHR43792">
    <property type="entry name" value="GNAT FAMILY, PUTATIVE (AFU_ORTHOLOGUE AFUA_3G00765)-RELATED-RELATED"/>
    <property type="match status" value="1"/>
</dbReference>
<dbReference type="SUPFAM" id="SSF55729">
    <property type="entry name" value="Acyl-CoA N-acyltransferases (Nat)"/>
    <property type="match status" value="1"/>
</dbReference>
<organism evidence="5 6">
    <name type="scientific">Erysipelothrix inopinata</name>
    <dbReference type="NCBI Taxonomy" id="225084"/>
    <lineage>
        <taxon>Bacteria</taxon>
        <taxon>Bacillati</taxon>
        <taxon>Bacillota</taxon>
        <taxon>Erysipelotrichia</taxon>
        <taxon>Erysipelotrichales</taxon>
        <taxon>Erysipelotrichaceae</taxon>
        <taxon>Erysipelothrix</taxon>
    </lineage>
</organism>
<dbReference type="RefSeq" id="WP_187533175.1">
    <property type="nucleotide sequence ID" value="NZ_CBCSHU010000002.1"/>
</dbReference>
<dbReference type="GO" id="GO:0008999">
    <property type="term" value="F:protein-N-terminal-alanine acetyltransferase activity"/>
    <property type="evidence" value="ECO:0007669"/>
    <property type="project" value="TreeGrafter"/>
</dbReference>
<dbReference type="PANTHER" id="PTHR43792:SF8">
    <property type="entry name" value="[RIBOSOMAL PROTEIN US5]-ALANINE N-ACETYLTRANSFERASE"/>
    <property type="match status" value="1"/>
</dbReference>
<evidence type="ECO:0000259" key="4">
    <source>
        <dbReference type="PROSITE" id="PS51186"/>
    </source>
</evidence>
<dbReference type="Gene3D" id="3.40.630.30">
    <property type="match status" value="1"/>
</dbReference>
<name>A0A7G9RWR7_9FIRM</name>
<dbReference type="PROSITE" id="PS51186">
    <property type="entry name" value="GNAT"/>
    <property type="match status" value="1"/>
</dbReference>
<comment type="similarity">
    <text evidence="3">Belongs to the acetyltransferase family. RimJ subfamily.</text>
</comment>